<protein>
    <recommendedName>
        <fullName evidence="1">Hydrazine synthase alpha subunit middle domain-containing protein</fullName>
    </recommendedName>
</protein>
<gene>
    <name evidence="2" type="ORF">AACH06_15325</name>
</gene>
<dbReference type="InterPro" id="IPR040698">
    <property type="entry name" value="HZS_alpha_mid"/>
</dbReference>
<organism evidence="2 3">
    <name type="scientific">Ideonella lacteola</name>
    <dbReference type="NCBI Taxonomy" id="2984193"/>
    <lineage>
        <taxon>Bacteria</taxon>
        <taxon>Pseudomonadati</taxon>
        <taxon>Pseudomonadota</taxon>
        <taxon>Betaproteobacteria</taxon>
        <taxon>Burkholderiales</taxon>
        <taxon>Sphaerotilaceae</taxon>
        <taxon>Ideonella</taxon>
    </lineage>
</organism>
<dbReference type="RefSeq" id="WP_341426611.1">
    <property type="nucleotide sequence ID" value="NZ_JBBUTG010000009.1"/>
</dbReference>
<accession>A0ABU9BQF8</accession>
<dbReference type="Pfam" id="PF18582">
    <property type="entry name" value="HZS_alpha"/>
    <property type="match status" value="1"/>
</dbReference>
<dbReference type="Gene3D" id="2.120.10.30">
    <property type="entry name" value="TolB, C-terminal domain"/>
    <property type="match status" value="2"/>
</dbReference>
<sequence length="994" mass="107263">MSHAPMTALRRVAWAAAAVLGLTAVFALPGCSGSGNKSEDDDSLSLENAVPIAYVKRVNTIGMNPTNGAPSAEGGDLMVKELSAPGAAEHNLTASITQGKGDASDPEVSYNGKKIIFSLKCPTSNTSQVNGVKACTGRWNIWEYDMTGATLTTGKFRRLTSSTEDDDVDPAYLPDGRGYVFSSNRQTKSKNNQALGHSYYALDEYERERVFNLHTMSAQGTNIQQISFNQSHDRNPVVRPNGDIMFSRWDHVGGRNHFKIFRVKPDGTDMFVLYGAHSEGNSFLHPRDMDPKGKYAGFVSSSLMPLSRTNEGGGLVFVDVANYSEQNTPANPSVPQEGGQAHATEQPLNVERGLSRYGRVTTPFPLWDGTDRVLLAYRPCEVHRGKQIVACATLTEEEMARLSDDNRSQAEVETDELKDDVPPPYAIYMFDPAKQTWLNVAAPPEGYMYTDPVPIMTRPGPNVVDPTSVDADLAKQGLGLLEVRSVYDTDGLGRMSDGVLSDVERENGCATPIPKTTPTDSQDTRAQVADILKLKDPSDPSYRCGPARFVRAVRAVAPPSSMMGLREAIGETDFEPQQILGYAPIEPDGSFKLHVPADTPVLLAVVDEQGRAFQTHTNWIQVRPGERRTCDGCHSPRRGGALNSGTIADTMPATLRSALAGQHQSGETMASTRTRIDPAALKLAADMLYNDEWADTSKGVAARNSIAISYSSLATPAPVNGIINYPDQIQPLWTRDRGANTCTNCHNAGDTKLDLSATYSGTGRLVSYDRLLIGEPKLDANGKPVTHLEDGVPVIDRLPALVFNMASEGGAVGLARQSRLIEILSGQTLLSGADSRAAHPNPPNTAPNHATMLNAAEKRLVAEWIDLGGQYYNNPFDGPNVRTITTLSEETFEARVMPILRAKCVACHQPAGSDGGLTFRNNRFVLTGDPEGDYGVTLTMISNTCAPASNYLLQRPSTIPHPAAATGQTQAVLPVGSPDYTTIANWIATGCPNK</sequence>
<feature type="domain" description="Hydrazine synthase alpha subunit middle" evidence="1">
    <location>
        <begin position="566"/>
        <end position="634"/>
    </location>
</feature>
<dbReference type="PANTHER" id="PTHR36842">
    <property type="entry name" value="PROTEIN TOLB HOMOLOG"/>
    <property type="match status" value="1"/>
</dbReference>
<evidence type="ECO:0000313" key="3">
    <source>
        <dbReference type="Proteomes" id="UP001371218"/>
    </source>
</evidence>
<comment type="caution">
    <text evidence="2">The sequence shown here is derived from an EMBL/GenBank/DDBJ whole genome shotgun (WGS) entry which is preliminary data.</text>
</comment>
<evidence type="ECO:0000259" key="1">
    <source>
        <dbReference type="Pfam" id="PF18582"/>
    </source>
</evidence>
<dbReference type="Proteomes" id="UP001371218">
    <property type="component" value="Unassembled WGS sequence"/>
</dbReference>
<dbReference type="InterPro" id="IPR036280">
    <property type="entry name" value="Multihaem_cyt_sf"/>
</dbReference>
<proteinExistence type="predicted"/>
<reference evidence="2 3" key="1">
    <citation type="submission" date="2024-04" db="EMBL/GenBank/DDBJ databases">
        <title>Novel species of the genus Ideonella isolated from streams.</title>
        <authorList>
            <person name="Lu H."/>
        </authorList>
    </citation>
    <scope>NUCLEOTIDE SEQUENCE [LARGE SCALE GENOMIC DNA]</scope>
    <source>
        <strain evidence="2 3">DXS29W</strain>
    </source>
</reference>
<dbReference type="PANTHER" id="PTHR36842:SF1">
    <property type="entry name" value="PROTEIN TOLB"/>
    <property type="match status" value="1"/>
</dbReference>
<dbReference type="SUPFAM" id="SSF82171">
    <property type="entry name" value="DPP6 N-terminal domain-like"/>
    <property type="match status" value="1"/>
</dbReference>
<dbReference type="EMBL" id="JBBUTG010000009">
    <property type="protein sequence ID" value="MEK8032198.1"/>
    <property type="molecule type" value="Genomic_DNA"/>
</dbReference>
<keyword evidence="3" id="KW-1185">Reference proteome</keyword>
<dbReference type="InterPro" id="IPR011042">
    <property type="entry name" value="6-blade_b-propeller_TolB-like"/>
</dbReference>
<dbReference type="SUPFAM" id="SSF48695">
    <property type="entry name" value="Multiheme cytochromes"/>
    <property type="match status" value="1"/>
</dbReference>
<evidence type="ECO:0000313" key="2">
    <source>
        <dbReference type="EMBL" id="MEK8032198.1"/>
    </source>
</evidence>
<name>A0ABU9BQF8_9BURK</name>